<sequence>MPEEVLPATDTPPEVAIAISVIPYSRDDEKAKYLGYLSSGLSVREALHMIDRSKTWLSLARRDSVFKDLERRVPEFRKELSKEYVELEFFRNFRLLLEKDHRVLKAALFPDKDAEGKVIPMSMQDHNYLLKLRSQYTPQQLQILEAIVSGSGDGFNFARFMSENPDIIQASRTDTVTMRKQIG</sequence>
<proteinExistence type="predicted"/>
<evidence type="ECO:0000313" key="1">
    <source>
        <dbReference type="EMBL" id="KKK64858.1"/>
    </source>
</evidence>
<dbReference type="AlphaFoldDB" id="A0A0F8X7T0"/>
<dbReference type="EMBL" id="LAZR01060833">
    <property type="protein sequence ID" value="KKK64858.1"/>
    <property type="molecule type" value="Genomic_DNA"/>
</dbReference>
<organism evidence="1">
    <name type="scientific">marine sediment metagenome</name>
    <dbReference type="NCBI Taxonomy" id="412755"/>
    <lineage>
        <taxon>unclassified sequences</taxon>
        <taxon>metagenomes</taxon>
        <taxon>ecological metagenomes</taxon>
    </lineage>
</organism>
<accession>A0A0F8X7T0</accession>
<reference evidence="1" key="1">
    <citation type="journal article" date="2015" name="Nature">
        <title>Complex archaea that bridge the gap between prokaryotes and eukaryotes.</title>
        <authorList>
            <person name="Spang A."/>
            <person name="Saw J.H."/>
            <person name="Jorgensen S.L."/>
            <person name="Zaremba-Niedzwiedzka K."/>
            <person name="Martijn J."/>
            <person name="Lind A.E."/>
            <person name="van Eijk R."/>
            <person name="Schleper C."/>
            <person name="Guy L."/>
            <person name="Ettema T.J."/>
        </authorList>
    </citation>
    <scope>NUCLEOTIDE SEQUENCE</scope>
</reference>
<protein>
    <submittedName>
        <fullName evidence="1">Uncharacterized protein</fullName>
    </submittedName>
</protein>
<comment type="caution">
    <text evidence="1">The sequence shown here is derived from an EMBL/GenBank/DDBJ whole genome shotgun (WGS) entry which is preliminary data.</text>
</comment>
<gene>
    <name evidence="1" type="ORF">LCGC14_2979970</name>
</gene>
<name>A0A0F8X7T0_9ZZZZ</name>